<dbReference type="AlphaFoldDB" id="A0A7R9HYV7"/>
<name>A0A7R9HYV7_9NEOP</name>
<protein>
    <submittedName>
        <fullName evidence="2">Uncharacterized protein</fullName>
    </submittedName>
</protein>
<evidence type="ECO:0000313" key="2">
    <source>
        <dbReference type="EMBL" id="CAD7441292.1"/>
    </source>
</evidence>
<accession>A0A7R9HYV7</accession>
<feature type="compositionally biased region" description="Gly residues" evidence="1">
    <location>
        <begin position="48"/>
        <end position="65"/>
    </location>
</feature>
<feature type="region of interest" description="Disordered" evidence="1">
    <location>
        <begin position="44"/>
        <end position="92"/>
    </location>
</feature>
<organism evidence="2">
    <name type="scientific">Timema bartmani</name>
    <dbReference type="NCBI Taxonomy" id="61472"/>
    <lineage>
        <taxon>Eukaryota</taxon>
        <taxon>Metazoa</taxon>
        <taxon>Ecdysozoa</taxon>
        <taxon>Arthropoda</taxon>
        <taxon>Hexapoda</taxon>
        <taxon>Insecta</taxon>
        <taxon>Pterygota</taxon>
        <taxon>Neoptera</taxon>
        <taxon>Polyneoptera</taxon>
        <taxon>Phasmatodea</taxon>
        <taxon>Timematodea</taxon>
        <taxon>Timematoidea</taxon>
        <taxon>Timematidae</taxon>
        <taxon>Timema</taxon>
    </lineage>
</organism>
<evidence type="ECO:0000256" key="1">
    <source>
        <dbReference type="SAM" id="MobiDB-lite"/>
    </source>
</evidence>
<gene>
    <name evidence="2" type="ORF">TBIB3V08_LOCUS3763</name>
</gene>
<proteinExistence type="predicted"/>
<dbReference type="EMBL" id="OD565274">
    <property type="protein sequence ID" value="CAD7441292.1"/>
    <property type="molecule type" value="Genomic_DNA"/>
</dbReference>
<reference evidence="2" key="1">
    <citation type="submission" date="2020-11" db="EMBL/GenBank/DDBJ databases">
        <authorList>
            <person name="Tran Van P."/>
        </authorList>
    </citation>
    <scope>NUCLEOTIDE SEQUENCE</scope>
</reference>
<feature type="compositionally biased region" description="Polar residues" evidence="1">
    <location>
        <begin position="67"/>
        <end position="81"/>
    </location>
</feature>
<sequence>MKHVQRTSGHISSLIASVSRHFQHLDYNDEIRQEQMWEMQILNTQRGGKPGGGIEAEIHMGGGGAPDSNNSTASSCSNGSMTPPPPAEGYSKDATQDVTLKQPPIPGCNHVQKTCMKEGKHKHNQDCKVPGVSVSSSPPLGTNHGLVLTAQHPALRGLEARTQAVIAATVAGDKSYINLFKIFVVDQDNIGSDVHKDCWDISTSVRANEIAPTQLVCRKRPLLPGGGTRLAMSPTKRTVLSILARARAAQAKELPDYHPVTNG</sequence>